<sequence>MKQINTGIYFEKSLQMVMSAYLKALNTHLEKEGQSAVDQQTFTNKIVKRFLYGNEIYQTTFDQLFEKAETLNELGETLLQIVYQEVPLKSLLNQKYCCQELVLDVDLYKDLTKASTFIYSENEGARITLVNQLFKTWFIKKTSVTSATFLQNKTQISEIVFDEQAFQDGYLVLDSYFAKR</sequence>
<keyword evidence="2" id="KW-1185">Reference proteome</keyword>
<dbReference type="Proteomes" id="UP000774130">
    <property type="component" value="Unassembled WGS sequence"/>
</dbReference>
<evidence type="ECO:0000313" key="2">
    <source>
        <dbReference type="Proteomes" id="UP000774130"/>
    </source>
</evidence>
<comment type="caution">
    <text evidence="1">The sequence shown here is derived from an EMBL/GenBank/DDBJ whole genome shotgun (WGS) entry which is preliminary data.</text>
</comment>
<evidence type="ECO:0000313" key="1">
    <source>
        <dbReference type="EMBL" id="MBV7389925.1"/>
    </source>
</evidence>
<protein>
    <submittedName>
        <fullName evidence="1">Uncharacterized protein</fullName>
    </submittedName>
</protein>
<proteinExistence type="predicted"/>
<dbReference type="EMBL" id="JAHUZB010000002">
    <property type="protein sequence ID" value="MBV7389925.1"/>
    <property type="molecule type" value="Genomic_DNA"/>
</dbReference>
<organism evidence="1 2">
    <name type="scientific">Enterococcus alishanensis</name>
    <dbReference type="NCBI Taxonomy" id="1303817"/>
    <lineage>
        <taxon>Bacteria</taxon>
        <taxon>Bacillati</taxon>
        <taxon>Bacillota</taxon>
        <taxon>Bacilli</taxon>
        <taxon>Lactobacillales</taxon>
        <taxon>Enterococcaceae</taxon>
        <taxon>Enterococcus</taxon>
    </lineage>
</organism>
<gene>
    <name evidence="1" type="ORF">KUA55_04475</name>
</gene>
<reference evidence="1 2" key="1">
    <citation type="submission" date="2021-06" db="EMBL/GenBank/DDBJ databases">
        <title>Enterococcus alishanensis sp. nov., a novel lactic acid bacterium isolated from fresh coffee beans.</title>
        <authorList>
            <person name="Chen Y.-S."/>
        </authorList>
    </citation>
    <scope>NUCLEOTIDE SEQUENCE [LARGE SCALE GENOMIC DNA]</scope>
    <source>
        <strain evidence="1 2">ALS3</strain>
    </source>
</reference>
<name>A0ABS6TAL1_9ENTE</name>
<dbReference type="RefSeq" id="WP_218324984.1">
    <property type="nucleotide sequence ID" value="NZ_JAHUZB010000002.1"/>
</dbReference>
<accession>A0ABS6TAL1</accession>